<evidence type="ECO:0000256" key="3">
    <source>
        <dbReference type="ARBA" id="ARBA00022431"/>
    </source>
</evidence>
<dbReference type="GO" id="GO:0039615">
    <property type="term" value="C:T=1 icosahedral viral capsid"/>
    <property type="evidence" value="ECO:0007669"/>
    <property type="project" value="UniProtKB-KW"/>
</dbReference>
<dbReference type="EMBL" id="MK249155">
    <property type="protein sequence ID" value="QCQ84718.1"/>
    <property type="molecule type" value="Genomic_DNA"/>
</dbReference>
<dbReference type="InterPro" id="IPR037002">
    <property type="entry name" value="Microviridae_protein_F_sf"/>
</dbReference>
<proteinExistence type="inferred from homology"/>
<reference evidence="6" key="1">
    <citation type="submission" date="2018-12" db="EMBL/GenBank/DDBJ databases">
        <title>Singled stranded DNA viruses identified in blackflies (Austrosimulium ungulatum) sampled in New Zealand.</title>
        <authorList>
            <person name="Kraberger S."/>
            <person name="Fontenele R.S."/>
            <person name="Schmidlin K."/>
            <person name="Walters M."/>
            <person name="Varsani A."/>
        </authorList>
    </citation>
    <scope>NUCLEOTIDE SEQUENCE [LARGE SCALE GENOMIC DNA]</scope>
    <source>
        <strain evidence="6">054</strain>
    </source>
</reference>
<dbReference type="Proteomes" id="UP000323276">
    <property type="component" value="Segment"/>
</dbReference>
<dbReference type="InterPro" id="IPR016184">
    <property type="entry name" value="Capsid/spike_ssDNA_virus"/>
</dbReference>
<comment type="subcellular location">
    <subcellularLocation>
        <location evidence="1">Virion</location>
    </subcellularLocation>
</comment>
<dbReference type="GO" id="GO:0005198">
    <property type="term" value="F:structural molecule activity"/>
    <property type="evidence" value="ECO:0007669"/>
    <property type="project" value="InterPro"/>
</dbReference>
<dbReference type="Pfam" id="PF02305">
    <property type="entry name" value="Phage_F"/>
    <property type="match status" value="1"/>
</dbReference>
<evidence type="ECO:0000256" key="2">
    <source>
        <dbReference type="ARBA" id="ARBA00009963"/>
    </source>
</evidence>
<evidence type="ECO:0000256" key="4">
    <source>
        <dbReference type="ARBA" id="ARBA00022561"/>
    </source>
</evidence>
<sequence>MKVIPMKSVMVHQFSQVPKAEIPRSKFDRSHGLKTTFDAGYLVPIYLDEALPGDTFALNATLFGRLATPLHPVMDNIFIDTFYFCVPIRLLWNNFQKFMGEQANPSDSTSFILPIMSAPAGGYGEQSLHDYFGLPTKKASISHQSLFHRAYNLIWNEWFRDQNLQTSVTVDKGDGPDSSTNYVLLKRGKRHDYFTSALPWPQKGPAVTVPLGSTATVRTNNSPLVTGTQPAMVFQDAGGSGTLAAGTISNNSSGNVFTSATAPGAINKSVYPNNLYADLSTATAATINQLRQAFQIQKIYERDARGGTRYTEIVRSHFGVTSPDARLQRPEYLGGGSTQLNINPIAQTSSAASQPTPQGNLAAMGTFAKSGSGFSHSFTEHCVIIGLACARADLNYQQGMNRMFSRSTRWDFFWPALSHIGEQSILNKEIFCDASGNDQLTFGYQERYAEYRYKPSLITGKFRSNTTTPLDTWHLAQNFATLPALNASFIEENPPLNRIIAVTTEPHFLLDVYFSLHCARPMPTYGVPGLIDHF</sequence>
<keyword evidence="5" id="KW-0946">Virion</keyword>
<evidence type="ECO:0000313" key="6">
    <source>
        <dbReference type="EMBL" id="QCQ84718.1"/>
    </source>
</evidence>
<name>A0A4P8PJU3_9VIRU</name>
<dbReference type="Gene3D" id="2.60.169.10">
    <property type="entry name" value="Microviridae F protein"/>
    <property type="match status" value="2"/>
</dbReference>
<evidence type="ECO:0000256" key="5">
    <source>
        <dbReference type="ARBA" id="ARBA00022844"/>
    </source>
</evidence>
<keyword evidence="4" id="KW-0167">Capsid protein</keyword>
<protein>
    <submittedName>
        <fullName evidence="6">Major capsid protein</fullName>
    </submittedName>
</protein>
<organism evidence="6">
    <name type="scientific">Blackfly microvirus SF02</name>
    <dbReference type="NCBI Taxonomy" id="2576452"/>
    <lineage>
        <taxon>Viruses</taxon>
        <taxon>Monodnaviria</taxon>
        <taxon>Sangervirae</taxon>
        <taxon>Phixviricota</taxon>
        <taxon>Malgrandaviricetes</taxon>
        <taxon>Petitvirales</taxon>
        <taxon>Microviridae</taxon>
        <taxon>Microvirus</taxon>
    </lineage>
</organism>
<evidence type="ECO:0000256" key="1">
    <source>
        <dbReference type="ARBA" id="ARBA00004328"/>
    </source>
</evidence>
<keyword evidence="3" id="KW-1140">T=1 icosahedral capsid protein</keyword>
<dbReference type="InterPro" id="IPR003514">
    <property type="entry name" value="Microviridae_protein_F"/>
</dbReference>
<dbReference type="SUPFAM" id="SSF88645">
    <property type="entry name" value="ssDNA viruses"/>
    <property type="match status" value="1"/>
</dbReference>
<comment type="similarity">
    <text evidence="2">Belongs to the microviridae F protein family.</text>
</comment>
<accession>A0A4P8PJU3</accession>